<accession>A0A059E1I9</accession>
<sequence length="326" mass="34001">MRTRILIAGGWGLVGSRIGKVLREAEHDVDLVLGGRNPDTGKVLAANLGASLVRLDVDAPLEGLAAAGPVDLVIAALQDPDDTLLAATLHSGAGYIGITRTVDNMASSAIIAANCAQRPAMILGHWQAGVLTLAALSAARRFDTVDRVEMAALYDYDDPIGPMTEADATGFVGEALIRQNGRWQKVLAPDAARSVRSAGQASFDAMPMGVLDTPALTAKTGARDVRFDLGSGDSLGTIAGRAASHDLYIDITGSRAGTPVHDRTLVSDPLGQAHLTALGVLIGAERLLGLDGDRPPEGLIFPESIIDPDRAVARLRNFGVQIEPLS</sequence>
<dbReference type="SUPFAM" id="SSF51735">
    <property type="entry name" value="NAD(P)-binding Rossmann-fold domains"/>
    <property type="match status" value="1"/>
</dbReference>
<dbReference type="Proteomes" id="UP000024547">
    <property type="component" value="Unassembled WGS sequence"/>
</dbReference>
<organism evidence="1 2">
    <name type="scientific">Hyphomonas atlantica</name>
    <dbReference type="NCBI Taxonomy" id="1280948"/>
    <lineage>
        <taxon>Bacteria</taxon>
        <taxon>Pseudomonadati</taxon>
        <taxon>Pseudomonadota</taxon>
        <taxon>Alphaproteobacteria</taxon>
        <taxon>Hyphomonadales</taxon>
        <taxon>Hyphomonadaceae</taxon>
        <taxon>Hyphomonas</taxon>
    </lineage>
</organism>
<dbReference type="RefSeq" id="WP_035551470.1">
    <property type="nucleotide sequence ID" value="NZ_AWFH01000013.1"/>
</dbReference>
<dbReference type="STRING" id="1280948.HY36_16475"/>
<keyword evidence="2" id="KW-1185">Reference proteome</keyword>
<reference evidence="1 2" key="1">
    <citation type="journal article" date="2014" name="Antonie Van Leeuwenhoek">
        <title>Hyphomonas beringensis sp. nov. and Hyphomonas chukchiensis sp. nov., isolated from surface seawater of the Bering Sea and Chukchi Sea.</title>
        <authorList>
            <person name="Li C."/>
            <person name="Lai Q."/>
            <person name="Li G."/>
            <person name="Dong C."/>
            <person name="Wang J."/>
            <person name="Liao Y."/>
            <person name="Shao Z."/>
        </authorList>
    </citation>
    <scope>NUCLEOTIDE SEQUENCE [LARGE SCALE GENOMIC DNA]</scope>
    <source>
        <strain evidence="1 2">22II1-22F38</strain>
    </source>
</reference>
<evidence type="ECO:0000313" key="2">
    <source>
        <dbReference type="Proteomes" id="UP000024547"/>
    </source>
</evidence>
<dbReference type="eggNOG" id="COG1748">
    <property type="taxonomic scope" value="Bacteria"/>
</dbReference>
<dbReference type="AlphaFoldDB" id="A0A059E1I9"/>
<evidence type="ECO:0008006" key="3">
    <source>
        <dbReference type="Google" id="ProtNLM"/>
    </source>
</evidence>
<dbReference type="EMBL" id="AWFH01000013">
    <property type="protein sequence ID" value="KCZ61455.1"/>
    <property type="molecule type" value="Genomic_DNA"/>
</dbReference>
<gene>
    <name evidence="1" type="ORF">HY36_16475</name>
</gene>
<dbReference type="InterPro" id="IPR036291">
    <property type="entry name" value="NAD(P)-bd_dom_sf"/>
</dbReference>
<dbReference type="Gene3D" id="3.40.50.720">
    <property type="entry name" value="NAD(P)-binding Rossmann-like Domain"/>
    <property type="match status" value="1"/>
</dbReference>
<proteinExistence type="predicted"/>
<comment type="caution">
    <text evidence="1">The sequence shown here is derived from an EMBL/GenBank/DDBJ whole genome shotgun (WGS) entry which is preliminary data.</text>
</comment>
<protein>
    <recommendedName>
        <fullName evidence="3">Saccharopine dehydrogenase NADP binding domain-containing protein</fullName>
    </recommendedName>
</protein>
<dbReference type="PATRIC" id="fig|1280948.3.peg.1827"/>
<name>A0A059E1I9_9PROT</name>
<evidence type="ECO:0000313" key="1">
    <source>
        <dbReference type="EMBL" id="KCZ61455.1"/>
    </source>
</evidence>